<dbReference type="PANTHER" id="PTHR36985:SF1">
    <property type="entry name" value="TRANSLOCATION AND ASSEMBLY MODULE SUBUNIT TAMB"/>
    <property type="match status" value="1"/>
</dbReference>
<evidence type="ECO:0000256" key="2">
    <source>
        <dbReference type="ARBA" id="ARBA00022692"/>
    </source>
</evidence>
<dbReference type="InterPro" id="IPR007452">
    <property type="entry name" value="TamB_C"/>
</dbReference>
<accession>A0A6N2ZV98</accession>
<gene>
    <name evidence="6" type="primary">tamB</name>
    <name evidence="6" type="ORF">VRLFYP33_00081</name>
</gene>
<sequence length="1436" mass="154009">MKKGQRKWLAGAVVLAVAFGGAQLLRPVGEQIVGPIVQEQLNTAINGQADYSSFNIGWDGTVHIGDLSIKDTEGKVVADVPSTEVSLDMLEAVKLPFGQSAPLRLIKSVTLNNPTVHAVEKADRSWNITSLIKKSDSEEPLQFRGNVIINDGIASLDWLNGRHTAVEAINGAVKFADYPKLDGALSANVDKQAVTLKGSYTNDDSADFTLFVKADSLRLDYVNDLIPSDINAKVIGGTAKNIALTVSRNDNQFDFEGAVDINNLAADYQNDSISPKPYEIRQGAAHVTFNGTDIMVADGRVAINDQQFFAHGNVDITDLAEPNFNLTLRGQDIQIESLIDKGITGSIGTVAHVYGTATAPIVNATVEASNVNYEGYILEKGLATLAYQNDIVDISDIRLSLNGGEAGGRGTFNTKTQEYEASLEGTDIPLALVGQAVDQPLFGTVNGKAYVKGIGTDSLPAITATFEGNGIGYDSIATDSLSGQIAGANGNYFINYLNGTIGSGSFSAYGNVSQDALDIAFDAKDVPLNLFSDYAKQELDGKATVTGRVTGPMDNPNVMAIVASDGGHVGRIRFDNAYAEATVSNKLVTVNNGFIQDGHGYYSLNGTIDMGPSKALQLQANANTVRIENIAGMVDPDLQVTGWLDVRTDIGGTLDNPQIRGFVHAWDGSVQGKLYSDVRFGFRYANDFLGVRDLVAQAYGATFYAAGRYQNGGLDFKFFGDTIYLRPWLKDYADVEGYMTLEGTLTGTIDKPIVQGRLGSNDVVVNDMALKNISGNVYADPTVVHLQNVSFEEGEHGKFNIDGGMTLNGEQRLFGYATISNGELVNFMKLAKLDVPESDGHINGRLDLGGTLKNPDLRLIGTIDDIVMGGKPWGTANVDVALQNRKLTIHKGELPIGDGMLAALGTADLDGQSDIQIAANNVAIDSLMPLFKTSVPASGNIHLIANVTGETLNPHVELSTELTNASLNGVQIDRLYAMATMEDKVIHLQQLVGQRGEYKAKLRGDVPLAAFYKSGYLPPGDKSAMDLTFDVNEADLGVLPLLFPAVTEGTGPLKGALHITGTYDQPMVNGTLSVDHGLVHFKDVKKDLSDISAQLIFKGQKAELIGGASMGKGNAGLSGEFSWNGTTLTNYAGVIQMNDLEVEHEFFKGPLNGEVGVMLKDGLPTVVGHLDLENDTMTIPLSLTSEEGGSPIGLDFTVNVGKKVRLYSGGLYDFTLGGGAHIGGTTTDPFIDGEFHVVEGNLKYLNNTFKITEGKTDFIRGSFLPILSVKAESRVRSYRVYLEVNGPVEQMDLKLTSDPHLEQRQIVSLLTFGYSSGNDSSVSSDDVNALFAAGVRSALMGYIEGAFKDTLGLDLINITTGSLDPNEPVNEDTNSYYNIEIGKYLLPNLMVTFSTGINNDTQAYGIMYDINSHYSVNGWMNSNGHSYFGGQWTTQF</sequence>
<protein>
    <submittedName>
        <fullName evidence="6">Translocation and assembly module TamB</fullName>
    </submittedName>
</protein>
<dbReference type="GO" id="GO:0005886">
    <property type="term" value="C:plasma membrane"/>
    <property type="evidence" value="ECO:0007669"/>
    <property type="project" value="InterPro"/>
</dbReference>
<dbReference type="EMBL" id="CACRUX010000017">
    <property type="protein sequence ID" value="VYT82057.1"/>
    <property type="molecule type" value="Genomic_DNA"/>
</dbReference>
<comment type="subcellular location">
    <subcellularLocation>
        <location evidence="1">Membrane</location>
        <topology evidence="1">Single-pass membrane protein</topology>
    </subcellularLocation>
</comment>
<organism evidence="6">
    <name type="scientific">Veillonella ratti</name>
    <dbReference type="NCBI Taxonomy" id="103892"/>
    <lineage>
        <taxon>Bacteria</taxon>
        <taxon>Bacillati</taxon>
        <taxon>Bacillota</taxon>
        <taxon>Negativicutes</taxon>
        <taxon>Veillonellales</taxon>
        <taxon>Veillonellaceae</taxon>
        <taxon>Veillonella</taxon>
    </lineage>
</organism>
<dbReference type="PANTHER" id="PTHR36985">
    <property type="entry name" value="TRANSLOCATION AND ASSEMBLY MODULE SUBUNIT TAMB"/>
    <property type="match status" value="1"/>
</dbReference>
<proteinExistence type="predicted"/>
<dbReference type="RefSeq" id="WP_156704208.1">
    <property type="nucleotide sequence ID" value="NZ_CACRUX010000017.1"/>
</dbReference>
<dbReference type="GO" id="GO:0097347">
    <property type="term" value="C:TAM protein secretion complex"/>
    <property type="evidence" value="ECO:0007669"/>
    <property type="project" value="TreeGrafter"/>
</dbReference>
<keyword evidence="4" id="KW-0472">Membrane</keyword>
<evidence type="ECO:0000313" key="6">
    <source>
        <dbReference type="EMBL" id="VYT82057.1"/>
    </source>
</evidence>
<evidence type="ECO:0000256" key="1">
    <source>
        <dbReference type="ARBA" id="ARBA00004167"/>
    </source>
</evidence>
<evidence type="ECO:0000259" key="5">
    <source>
        <dbReference type="Pfam" id="PF04357"/>
    </source>
</evidence>
<keyword evidence="2" id="KW-0812">Transmembrane</keyword>
<dbReference type="Pfam" id="PF04357">
    <property type="entry name" value="TamB"/>
    <property type="match status" value="1"/>
</dbReference>
<reference evidence="6" key="1">
    <citation type="submission" date="2019-11" db="EMBL/GenBank/DDBJ databases">
        <authorList>
            <person name="Feng L."/>
        </authorList>
    </citation>
    <scope>NUCLEOTIDE SEQUENCE</scope>
    <source>
        <strain evidence="6">VrattiLFYP33</strain>
    </source>
</reference>
<name>A0A6N2ZV98_9FIRM</name>
<feature type="domain" description="Translocation and assembly module TamB C-terminal" evidence="5">
    <location>
        <begin position="1023"/>
        <end position="1436"/>
    </location>
</feature>
<evidence type="ECO:0000256" key="3">
    <source>
        <dbReference type="ARBA" id="ARBA00022989"/>
    </source>
</evidence>
<dbReference type="GO" id="GO:0009306">
    <property type="term" value="P:protein secretion"/>
    <property type="evidence" value="ECO:0007669"/>
    <property type="project" value="InterPro"/>
</dbReference>
<keyword evidence="3" id="KW-1133">Transmembrane helix</keyword>
<evidence type="ECO:0000256" key="4">
    <source>
        <dbReference type="ARBA" id="ARBA00023136"/>
    </source>
</evidence>